<protein>
    <submittedName>
        <fullName evidence="1">Uncharacterized protein</fullName>
    </submittedName>
</protein>
<sequence>MAVFKKLKNRKDKQTALSVPDPETIKQLDERIGFRTYRDFFTLKNYWKTIDRKKLHAAIIMFQ</sequence>
<dbReference type="RefSeq" id="XP_003150083.2">
    <property type="nucleotide sequence ID" value="XM_003150035.2"/>
</dbReference>
<proteinExistence type="predicted"/>
<dbReference type="KEGG" id="loa:LOAG_14540"/>
<organism evidence="1">
    <name type="scientific">Loa loa</name>
    <name type="common">Eye worm</name>
    <name type="synonym">Filaria loa</name>
    <dbReference type="NCBI Taxonomy" id="7209"/>
    <lineage>
        <taxon>Eukaryota</taxon>
        <taxon>Metazoa</taxon>
        <taxon>Ecdysozoa</taxon>
        <taxon>Nematoda</taxon>
        <taxon>Chromadorea</taxon>
        <taxon>Rhabditida</taxon>
        <taxon>Spirurina</taxon>
        <taxon>Spiruromorpha</taxon>
        <taxon>Filarioidea</taxon>
        <taxon>Onchocercidae</taxon>
        <taxon>Loa</taxon>
    </lineage>
</organism>
<dbReference type="EMBL" id="JH713066">
    <property type="protein sequence ID" value="EFO13986.2"/>
    <property type="molecule type" value="Genomic_DNA"/>
</dbReference>
<feature type="non-terminal residue" evidence="1">
    <location>
        <position position="63"/>
    </location>
</feature>
<gene>
    <name evidence="1" type="ORF">LOAG_14540</name>
</gene>
<dbReference type="OrthoDB" id="6344802at2759"/>
<reference evidence="1" key="1">
    <citation type="submission" date="2012-04" db="EMBL/GenBank/DDBJ databases">
        <title>The Genome Sequence of Loa loa.</title>
        <authorList>
            <consortium name="The Broad Institute Genome Sequencing Platform"/>
            <consortium name="Broad Institute Genome Sequencing Center for Infectious Disease"/>
            <person name="Nutman T.B."/>
            <person name="Fink D.L."/>
            <person name="Russ C."/>
            <person name="Young S."/>
            <person name="Zeng Q."/>
            <person name="Gargeya S."/>
            <person name="Alvarado L."/>
            <person name="Berlin A."/>
            <person name="Chapman S.B."/>
            <person name="Chen Z."/>
            <person name="Freedman E."/>
            <person name="Gellesch M."/>
            <person name="Goldberg J."/>
            <person name="Griggs A."/>
            <person name="Gujja S."/>
            <person name="Heilman E.R."/>
            <person name="Heiman D."/>
            <person name="Howarth C."/>
            <person name="Mehta T."/>
            <person name="Neiman D."/>
            <person name="Pearson M."/>
            <person name="Roberts A."/>
            <person name="Saif S."/>
            <person name="Shea T."/>
            <person name="Shenoy N."/>
            <person name="Sisk P."/>
            <person name="Stolte C."/>
            <person name="Sykes S."/>
            <person name="White J."/>
            <person name="Yandava C."/>
            <person name="Haas B."/>
            <person name="Henn M.R."/>
            <person name="Nusbaum C."/>
            <person name="Birren B."/>
        </authorList>
    </citation>
    <scope>NUCLEOTIDE SEQUENCE [LARGE SCALE GENOMIC DNA]</scope>
</reference>
<dbReference type="CTD" id="9952020"/>
<evidence type="ECO:0000313" key="1">
    <source>
        <dbReference type="EMBL" id="EFO13986.2"/>
    </source>
</evidence>
<dbReference type="OMA" id="QSAAIMF"/>
<dbReference type="GeneID" id="9952020"/>
<dbReference type="InParanoid" id="A0A1S0THL2"/>
<accession>A0A1S0THL2</accession>
<dbReference type="AlphaFoldDB" id="A0A1S0THL2"/>
<name>A0A1S0THL2_LOALO</name>